<dbReference type="EMBL" id="MFBF01000002">
    <property type="protein sequence ID" value="OGD92230.1"/>
    <property type="molecule type" value="Genomic_DNA"/>
</dbReference>
<reference evidence="2 3" key="1">
    <citation type="journal article" date="2016" name="Nat. Commun.">
        <title>Thousands of microbial genomes shed light on interconnected biogeochemical processes in an aquifer system.</title>
        <authorList>
            <person name="Anantharaman K."/>
            <person name="Brown C.T."/>
            <person name="Hug L.A."/>
            <person name="Sharon I."/>
            <person name="Castelle C.J."/>
            <person name="Probst A.J."/>
            <person name="Thomas B.C."/>
            <person name="Singh A."/>
            <person name="Wilkins M.J."/>
            <person name="Karaoz U."/>
            <person name="Brodie E.L."/>
            <person name="Williams K.H."/>
            <person name="Hubbard S.S."/>
            <person name="Banfield J.F."/>
        </authorList>
    </citation>
    <scope>NUCLEOTIDE SEQUENCE [LARGE SCALE GENOMIC DNA]</scope>
</reference>
<evidence type="ECO:0000259" key="1">
    <source>
        <dbReference type="SMART" id="SM00670"/>
    </source>
</evidence>
<protein>
    <submittedName>
        <fullName evidence="2">Putative toxin-antitoxin system toxin component, PIN family</fullName>
    </submittedName>
</protein>
<comment type="caution">
    <text evidence="2">The sequence shown here is derived from an EMBL/GenBank/DDBJ whole genome shotgun (WGS) entry which is preliminary data.</text>
</comment>
<dbReference type="Pfam" id="PF13470">
    <property type="entry name" value="PIN_3"/>
    <property type="match status" value="1"/>
</dbReference>
<dbReference type="SUPFAM" id="SSF88723">
    <property type="entry name" value="PIN domain-like"/>
    <property type="match status" value="1"/>
</dbReference>
<name>A0A1F5GK28_9BACT</name>
<proteinExistence type="predicted"/>
<gene>
    <name evidence="2" type="ORF">A3D07_04500</name>
</gene>
<sequence>MRSKLKAVFDTNIYISAIIFGGVPESCLDVAINDEIELYTTRAILLELANKLTTKFLHTEEDFEDILKGFSKFVKIIEPKVKVDKIKIDPQDNKILEAALEAKADYIVSGDKKHLLSLGNFRNIPIISAKQFLDIFYKKSK</sequence>
<dbReference type="InterPro" id="IPR029060">
    <property type="entry name" value="PIN-like_dom_sf"/>
</dbReference>
<dbReference type="NCBIfam" id="TIGR00305">
    <property type="entry name" value="putative toxin-antitoxin system toxin component, PIN family"/>
    <property type="match status" value="1"/>
</dbReference>
<dbReference type="Proteomes" id="UP000177124">
    <property type="component" value="Unassembled WGS sequence"/>
</dbReference>
<dbReference type="Gene3D" id="3.40.50.1010">
    <property type="entry name" value="5'-nuclease"/>
    <property type="match status" value="1"/>
</dbReference>
<dbReference type="AlphaFoldDB" id="A0A1F5GK28"/>
<dbReference type="SMART" id="SM00670">
    <property type="entry name" value="PINc"/>
    <property type="match status" value="1"/>
</dbReference>
<accession>A0A1F5GK28</accession>
<evidence type="ECO:0000313" key="3">
    <source>
        <dbReference type="Proteomes" id="UP000177124"/>
    </source>
</evidence>
<dbReference type="InterPro" id="IPR002850">
    <property type="entry name" value="PIN_toxin-like"/>
</dbReference>
<dbReference type="PANTHER" id="PTHR34610:SF3">
    <property type="entry name" value="SSL7007 PROTEIN"/>
    <property type="match status" value="1"/>
</dbReference>
<evidence type="ECO:0000313" key="2">
    <source>
        <dbReference type="EMBL" id="OGD92230.1"/>
    </source>
</evidence>
<dbReference type="STRING" id="1797716.A3D07_04500"/>
<organism evidence="2 3">
    <name type="scientific">Candidatus Curtissbacteria bacterium RIFCSPHIGHO2_02_FULL_42_15</name>
    <dbReference type="NCBI Taxonomy" id="1797716"/>
    <lineage>
        <taxon>Bacteria</taxon>
        <taxon>Candidatus Curtissiibacteriota</taxon>
    </lineage>
</organism>
<feature type="domain" description="PIN" evidence="1">
    <location>
        <begin position="5"/>
        <end position="116"/>
    </location>
</feature>
<dbReference type="PANTHER" id="PTHR34610">
    <property type="entry name" value="SSL7007 PROTEIN"/>
    <property type="match status" value="1"/>
</dbReference>
<dbReference type="InterPro" id="IPR002716">
    <property type="entry name" value="PIN_dom"/>
</dbReference>